<name>A0A6J7QV24_9ZZZZ</name>
<dbReference type="AlphaFoldDB" id="A0A6J7QV24"/>
<dbReference type="PANTHER" id="PTHR10000:SF8">
    <property type="entry name" value="HAD SUPERFAMILY HYDROLASE-LIKE, TYPE 3"/>
    <property type="match status" value="1"/>
</dbReference>
<dbReference type="InterPro" id="IPR036412">
    <property type="entry name" value="HAD-like_sf"/>
</dbReference>
<dbReference type="InterPro" id="IPR023214">
    <property type="entry name" value="HAD_sf"/>
</dbReference>
<dbReference type="GO" id="GO:0016791">
    <property type="term" value="F:phosphatase activity"/>
    <property type="evidence" value="ECO:0007669"/>
    <property type="project" value="TreeGrafter"/>
</dbReference>
<dbReference type="EMBL" id="CAFBOZ010000252">
    <property type="protein sequence ID" value="CAB5018272.1"/>
    <property type="molecule type" value="Genomic_DNA"/>
</dbReference>
<proteinExistence type="predicted"/>
<dbReference type="GO" id="GO:0005829">
    <property type="term" value="C:cytosol"/>
    <property type="evidence" value="ECO:0007669"/>
    <property type="project" value="TreeGrafter"/>
</dbReference>
<evidence type="ECO:0000313" key="1">
    <source>
        <dbReference type="EMBL" id="CAB5018272.1"/>
    </source>
</evidence>
<dbReference type="SUPFAM" id="SSF56784">
    <property type="entry name" value="HAD-like"/>
    <property type="match status" value="1"/>
</dbReference>
<sequence>MSALGVNKGTTLAEITRSLGIDSTEVVACGDMPNDIAMLTWAGHSYSMSEAHPAAQAAATAIIGSNAHEAVAGLIESILAT</sequence>
<dbReference type="Gene3D" id="3.40.50.1000">
    <property type="entry name" value="HAD superfamily/HAD-like"/>
    <property type="match status" value="1"/>
</dbReference>
<reference evidence="1" key="1">
    <citation type="submission" date="2020-05" db="EMBL/GenBank/DDBJ databases">
        <authorList>
            <person name="Chiriac C."/>
            <person name="Salcher M."/>
            <person name="Ghai R."/>
            <person name="Kavagutti S V."/>
        </authorList>
    </citation>
    <scope>NUCLEOTIDE SEQUENCE</scope>
</reference>
<dbReference type="PANTHER" id="PTHR10000">
    <property type="entry name" value="PHOSPHOSERINE PHOSPHATASE"/>
    <property type="match status" value="1"/>
</dbReference>
<dbReference type="Pfam" id="PF08282">
    <property type="entry name" value="Hydrolase_3"/>
    <property type="match status" value="1"/>
</dbReference>
<protein>
    <submittedName>
        <fullName evidence="1">Unannotated protein</fullName>
    </submittedName>
</protein>
<accession>A0A6J7QV24</accession>
<gene>
    <name evidence="1" type="ORF">UFOPK3992_01561</name>
</gene>
<organism evidence="1">
    <name type="scientific">freshwater metagenome</name>
    <dbReference type="NCBI Taxonomy" id="449393"/>
    <lineage>
        <taxon>unclassified sequences</taxon>
        <taxon>metagenomes</taxon>
        <taxon>ecological metagenomes</taxon>
    </lineage>
</organism>
<dbReference type="GO" id="GO:0000287">
    <property type="term" value="F:magnesium ion binding"/>
    <property type="evidence" value="ECO:0007669"/>
    <property type="project" value="TreeGrafter"/>
</dbReference>